<dbReference type="NCBIfam" id="TIGR02080">
    <property type="entry name" value="O_succ_thio_ly"/>
    <property type="match status" value="1"/>
</dbReference>
<dbReference type="Gene3D" id="3.40.640.10">
    <property type="entry name" value="Type I PLP-dependent aspartate aminotransferase-like (Major domain)"/>
    <property type="match status" value="1"/>
</dbReference>
<evidence type="ECO:0000256" key="3">
    <source>
        <dbReference type="RuleBase" id="RU362118"/>
    </source>
</evidence>
<sequence>MSPRDHAPVRPSSPPPTVPFATTVAVRAGIATETQHGAVVPPIHLSSNYSFRGYGDKRPYDYTRTGNPTRDLLGEALAELEGGAGAVVTSSGMSAVALALHLIEPGGLLVAPHDCYGGTHRLMSALAERGGFRLRFVDQTDDDALDAAFAEGPSMVWVETPSNPLLRITDLAGIAARAREAGALFVADNTFLSPVLQRPIEWGADLVLHSTTKYLNGHSDVVGGAVVARDEAVHAELAEWANCLGLTGAPFDAYLTLRGLRTLDARMRVHLANADAVVSCLADHPAVERVYHPSLTDHPGHEVAARQQSGFGAMVSFELRSEAAVRAFVAELGTFTLAESLGGVESLVAHPATMTHASMDADARATAGISDRLLRLSVGIEAAVDLVADLERALGAARETDDLGAGSEADAATATPTEVEVAAGV</sequence>
<evidence type="ECO:0000256" key="1">
    <source>
        <dbReference type="ARBA" id="ARBA00001933"/>
    </source>
</evidence>
<dbReference type="EMBL" id="JBBHLI010000001">
    <property type="protein sequence ID" value="MEK9499579.1"/>
    <property type="molecule type" value="Genomic_DNA"/>
</dbReference>
<dbReference type="GO" id="GO:0003962">
    <property type="term" value="F:cystathionine gamma-synthase activity"/>
    <property type="evidence" value="ECO:0007669"/>
    <property type="project" value="UniProtKB-EC"/>
</dbReference>
<dbReference type="InterPro" id="IPR015421">
    <property type="entry name" value="PyrdxlP-dep_Trfase_major"/>
</dbReference>
<evidence type="ECO:0000256" key="2">
    <source>
        <dbReference type="ARBA" id="ARBA00022898"/>
    </source>
</evidence>
<dbReference type="InterPro" id="IPR015424">
    <property type="entry name" value="PyrdxlP-dep_Trfase"/>
</dbReference>
<comment type="cofactor">
    <cofactor evidence="1 3">
        <name>pyridoxal 5'-phosphate</name>
        <dbReference type="ChEBI" id="CHEBI:597326"/>
    </cofactor>
</comment>
<organism evidence="5 6">
    <name type="scientific">Gaopeijia maritima</name>
    <dbReference type="NCBI Taxonomy" id="3119007"/>
    <lineage>
        <taxon>Bacteria</taxon>
        <taxon>Pseudomonadati</taxon>
        <taxon>Gemmatimonadota</taxon>
        <taxon>Longimicrobiia</taxon>
        <taxon>Gaopeijiales</taxon>
        <taxon>Gaopeijiaceae</taxon>
        <taxon>Gaopeijia</taxon>
    </lineage>
</organism>
<dbReference type="InterPro" id="IPR000277">
    <property type="entry name" value="Cys/Met-Metab_PyrdxlP-dep_enz"/>
</dbReference>
<dbReference type="PANTHER" id="PTHR11808:SF75">
    <property type="entry name" value="CYSTATHIONINE GAMMA-SYNTHASE"/>
    <property type="match status" value="1"/>
</dbReference>
<dbReference type="RefSeq" id="WP_405276403.1">
    <property type="nucleotide sequence ID" value="NZ_JBBHLI010000001.1"/>
</dbReference>
<proteinExistence type="inferred from homology"/>
<dbReference type="EC" id="2.5.1.48" evidence="5"/>
<evidence type="ECO:0000313" key="6">
    <source>
        <dbReference type="Proteomes" id="UP001484239"/>
    </source>
</evidence>
<protein>
    <submittedName>
        <fullName evidence="5">Cystathionine gamma-synthase</fullName>
        <ecNumber evidence="5">2.5.1.48</ecNumber>
    </submittedName>
</protein>
<dbReference type="SUPFAM" id="SSF53383">
    <property type="entry name" value="PLP-dependent transferases"/>
    <property type="match status" value="1"/>
</dbReference>
<dbReference type="PIRSF" id="PIRSF001434">
    <property type="entry name" value="CGS"/>
    <property type="match status" value="1"/>
</dbReference>
<reference evidence="5 6" key="1">
    <citation type="submission" date="2024-02" db="EMBL/GenBank/DDBJ databases">
        <title>A novel Gemmatimonadota bacterium.</title>
        <authorList>
            <person name="Du Z.-J."/>
            <person name="Ye Y.-Q."/>
        </authorList>
    </citation>
    <scope>NUCLEOTIDE SEQUENCE [LARGE SCALE GENOMIC DNA]</scope>
    <source>
        <strain evidence="5 6">DH-20</strain>
    </source>
</reference>
<dbReference type="PROSITE" id="PS00868">
    <property type="entry name" value="CYS_MET_METAB_PP"/>
    <property type="match status" value="1"/>
</dbReference>
<keyword evidence="2 3" id="KW-0663">Pyridoxal phosphate</keyword>
<dbReference type="CDD" id="cd00614">
    <property type="entry name" value="CGS_like"/>
    <property type="match status" value="1"/>
</dbReference>
<evidence type="ECO:0000313" key="5">
    <source>
        <dbReference type="EMBL" id="MEK9499579.1"/>
    </source>
</evidence>
<keyword evidence="5" id="KW-0808">Transferase</keyword>
<dbReference type="InterPro" id="IPR054542">
    <property type="entry name" value="Cys_met_metab_PP"/>
</dbReference>
<dbReference type="InterPro" id="IPR015422">
    <property type="entry name" value="PyrdxlP-dep_Trfase_small"/>
</dbReference>
<dbReference type="InterPro" id="IPR011821">
    <property type="entry name" value="O_succ_thio_ly"/>
</dbReference>
<dbReference type="Pfam" id="PF01053">
    <property type="entry name" value="Cys_Met_Meta_PP"/>
    <property type="match status" value="1"/>
</dbReference>
<name>A0ABU9E694_9BACT</name>
<dbReference type="PANTHER" id="PTHR11808">
    <property type="entry name" value="TRANS-SULFURATION ENZYME FAMILY MEMBER"/>
    <property type="match status" value="1"/>
</dbReference>
<keyword evidence="6" id="KW-1185">Reference proteome</keyword>
<gene>
    <name evidence="5" type="primary">metB</name>
    <name evidence="5" type="ORF">WI372_01115</name>
</gene>
<comment type="similarity">
    <text evidence="3">Belongs to the trans-sulfuration enzymes family.</text>
</comment>
<feature type="region of interest" description="Disordered" evidence="4">
    <location>
        <begin position="400"/>
        <end position="425"/>
    </location>
</feature>
<dbReference type="Gene3D" id="3.90.1150.10">
    <property type="entry name" value="Aspartate Aminotransferase, domain 1"/>
    <property type="match status" value="1"/>
</dbReference>
<evidence type="ECO:0000256" key="4">
    <source>
        <dbReference type="SAM" id="MobiDB-lite"/>
    </source>
</evidence>
<dbReference type="Proteomes" id="UP001484239">
    <property type="component" value="Unassembled WGS sequence"/>
</dbReference>
<accession>A0ABU9E694</accession>
<feature type="compositionally biased region" description="Low complexity" evidence="4">
    <location>
        <begin position="408"/>
        <end position="425"/>
    </location>
</feature>
<comment type="caution">
    <text evidence="5">The sequence shown here is derived from an EMBL/GenBank/DDBJ whole genome shotgun (WGS) entry which is preliminary data.</text>
</comment>